<accession>A0A0A8Z940</accession>
<reference evidence="1" key="1">
    <citation type="submission" date="2014-09" db="EMBL/GenBank/DDBJ databases">
        <authorList>
            <person name="Magalhaes I.L.F."/>
            <person name="Oliveira U."/>
            <person name="Santos F.R."/>
            <person name="Vidigal T.H.D.A."/>
            <person name="Brescovit A.D."/>
            <person name="Santos A.J."/>
        </authorList>
    </citation>
    <scope>NUCLEOTIDE SEQUENCE</scope>
    <source>
        <tissue evidence="1">Shoot tissue taken approximately 20 cm above the soil surface</tissue>
    </source>
</reference>
<reference evidence="1" key="2">
    <citation type="journal article" date="2015" name="Data Brief">
        <title>Shoot transcriptome of the giant reed, Arundo donax.</title>
        <authorList>
            <person name="Barrero R.A."/>
            <person name="Guerrero F.D."/>
            <person name="Moolhuijzen P."/>
            <person name="Goolsby J.A."/>
            <person name="Tidwell J."/>
            <person name="Bellgard S.E."/>
            <person name="Bellgard M.I."/>
        </authorList>
    </citation>
    <scope>NUCLEOTIDE SEQUENCE</scope>
    <source>
        <tissue evidence="1">Shoot tissue taken approximately 20 cm above the soil surface</tissue>
    </source>
</reference>
<protein>
    <submittedName>
        <fullName evidence="1">Uncharacterized protein</fullName>
    </submittedName>
</protein>
<name>A0A0A8Z940_ARUDO</name>
<dbReference type="EMBL" id="GBRH01266508">
    <property type="protein sequence ID" value="JAD31387.1"/>
    <property type="molecule type" value="Transcribed_RNA"/>
</dbReference>
<dbReference type="AlphaFoldDB" id="A0A0A8Z940"/>
<organism evidence="1">
    <name type="scientific">Arundo donax</name>
    <name type="common">Giant reed</name>
    <name type="synonym">Donax arundinaceus</name>
    <dbReference type="NCBI Taxonomy" id="35708"/>
    <lineage>
        <taxon>Eukaryota</taxon>
        <taxon>Viridiplantae</taxon>
        <taxon>Streptophyta</taxon>
        <taxon>Embryophyta</taxon>
        <taxon>Tracheophyta</taxon>
        <taxon>Spermatophyta</taxon>
        <taxon>Magnoliopsida</taxon>
        <taxon>Liliopsida</taxon>
        <taxon>Poales</taxon>
        <taxon>Poaceae</taxon>
        <taxon>PACMAD clade</taxon>
        <taxon>Arundinoideae</taxon>
        <taxon>Arundineae</taxon>
        <taxon>Arundo</taxon>
    </lineage>
</organism>
<evidence type="ECO:0000313" key="1">
    <source>
        <dbReference type="EMBL" id="JAD31387.1"/>
    </source>
</evidence>
<proteinExistence type="predicted"/>
<sequence>MTRKTYCLILSQESNNYRMICKEKTTRHLSSTHMNSTT</sequence>